<dbReference type="RefSeq" id="WP_012794724.1">
    <property type="nucleotide sequence ID" value="NC_013132.1"/>
</dbReference>
<name>A0A979GBT0_CHIPD</name>
<evidence type="ECO:0000313" key="2">
    <source>
        <dbReference type="Proteomes" id="UP000002215"/>
    </source>
</evidence>
<proteinExistence type="predicted"/>
<sequence>MAKQTSIIQFTGRLGNMIGYYRKGDYFLRSTPDTVRQTAATQRAAQRFGMASKKGAFIRHAIYAALDVHCDSSHVNRLTKLLIPAAGNHINVIKGFRFNQHAGIDHFFPVAPFFSADNVLHIPAQTLRHYKGITMLEVKMIATRIDCKTHRIMGTQTTAFSIDATATFGGLMHPVAIPGTGTLIVTLQIRAFNGTSIIANKQHLVADIIAIQKPQIQETVCTSPATKTIIMHHEEQVQLHTPHYRLLLTFIQRE</sequence>
<reference evidence="1 2" key="2">
    <citation type="journal article" date="2010" name="Stand. Genomic Sci.">
        <title>Complete genome sequence of Chitinophaga pinensis type strain (UQM 2034).</title>
        <authorList>
            <person name="Glavina Del Rio T."/>
            <person name="Abt B."/>
            <person name="Spring S."/>
            <person name="Lapidus A."/>
            <person name="Nolan M."/>
            <person name="Tice H."/>
            <person name="Copeland A."/>
            <person name="Cheng J.F."/>
            <person name="Chen F."/>
            <person name="Bruce D."/>
            <person name="Goodwin L."/>
            <person name="Pitluck S."/>
            <person name="Ivanova N."/>
            <person name="Mavromatis K."/>
            <person name="Mikhailova N."/>
            <person name="Pati A."/>
            <person name="Chen A."/>
            <person name="Palaniappan K."/>
            <person name="Land M."/>
            <person name="Hauser L."/>
            <person name="Chang Y.J."/>
            <person name="Jeffries C.D."/>
            <person name="Chain P."/>
            <person name="Saunders E."/>
            <person name="Detter J.C."/>
            <person name="Brettin T."/>
            <person name="Rohde M."/>
            <person name="Goker M."/>
            <person name="Bristow J."/>
            <person name="Eisen J.A."/>
            <person name="Markowitz V."/>
            <person name="Hugenholtz P."/>
            <person name="Kyrpides N.C."/>
            <person name="Klenk H.P."/>
            <person name="Lucas S."/>
        </authorList>
    </citation>
    <scope>NUCLEOTIDE SEQUENCE [LARGE SCALE GENOMIC DNA]</scope>
    <source>
        <strain evidence="2">ATCC 43595 / DSM 2588 / LMG 13176 / NBRC 15968 / NCIMB 11800 / UQM 2034</strain>
    </source>
</reference>
<organism evidence="1 2">
    <name type="scientific">Chitinophaga pinensis (strain ATCC 43595 / DSM 2588 / LMG 13176 / NBRC 15968 / NCIMB 11800 / UQM 2034)</name>
    <dbReference type="NCBI Taxonomy" id="485918"/>
    <lineage>
        <taxon>Bacteria</taxon>
        <taxon>Pseudomonadati</taxon>
        <taxon>Bacteroidota</taxon>
        <taxon>Chitinophagia</taxon>
        <taxon>Chitinophagales</taxon>
        <taxon>Chitinophagaceae</taxon>
        <taxon>Chitinophaga</taxon>
    </lineage>
</organism>
<accession>A0A979GBT0</accession>
<dbReference type="Proteomes" id="UP000002215">
    <property type="component" value="Chromosome"/>
</dbReference>
<protein>
    <submittedName>
        <fullName evidence="1">Uncharacterized protein</fullName>
    </submittedName>
</protein>
<dbReference type="EMBL" id="CP001699">
    <property type="protein sequence ID" value="ACU64561.1"/>
    <property type="molecule type" value="Genomic_DNA"/>
</dbReference>
<dbReference type="OrthoDB" id="653270at2"/>
<dbReference type="KEGG" id="cpi:Cpin_7160"/>
<evidence type="ECO:0000313" key="1">
    <source>
        <dbReference type="EMBL" id="ACU64561.1"/>
    </source>
</evidence>
<reference evidence="2" key="1">
    <citation type="submission" date="2009-08" db="EMBL/GenBank/DDBJ databases">
        <title>The complete genome of Chitinophaga pinensis DSM 2588.</title>
        <authorList>
            <consortium name="US DOE Joint Genome Institute (JGI-PGF)"/>
            <person name="Lucas S."/>
            <person name="Copeland A."/>
            <person name="Lapidus A."/>
            <person name="Glavina del Rio T."/>
            <person name="Dalin E."/>
            <person name="Tice H."/>
            <person name="Bruce D."/>
            <person name="Goodwin L."/>
            <person name="Pitluck S."/>
            <person name="Kyrpides N."/>
            <person name="Mavromatis K."/>
            <person name="Ivanova N."/>
            <person name="Mikhailova N."/>
            <person name="Sims D."/>
            <person name="Meinche L."/>
            <person name="Brettin T."/>
            <person name="Detter J.C."/>
            <person name="Han C."/>
            <person name="Larimer F."/>
            <person name="Land M."/>
            <person name="Hauser L."/>
            <person name="Markowitz V."/>
            <person name="Cheng J.-F."/>
            <person name="Hugenholtz P."/>
            <person name="Woyke T."/>
            <person name="Wu D."/>
            <person name="Spring S."/>
            <person name="Klenk H.-P."/>
            <person name="Eisen J.A."/>
        </authorList>
    </citation>
    <scope>NUCLEOTIDE SEQUENCE [LARGE SCALE GENOMIC DNA]</scope>
    <source>
        <strain evidence="2">ATCC 43595 / DSM 2588 / LMG 13176 / NBRC 15968 / NCIMB 11800 / UQM 2034</strain>
    </source>
</reference>
<gene>
    <name evidence="1" type="ordered locus">Cpin_7160</name>
</gene>
<dbReference type="AlphaFoldDB" id="A0A979GBT0"/>